<keyword evidence="2" id="KW-1185">Reference proteome</keyword>
<organism evidence="1 2">
    <name type="scientific">Melastoma candidum</name>
    <dbReference type="NCBI Taxonomy" id="119954"/>
    <lineage>
        <taxon>Eukaryota</taxon>
        <taxon>Viridiplantae</taxon>
        <taxon>Streptophyta</taxon>
        <taxon>Embryophyta</taxon>
        <taxon>Tracheophyta</taxon>
        <taxon>Spermatophyta</taxon>
        <taxon>Magnoliopsida</taxon>
        <taxon>eudicotyledons</taxon>
        <taxon>Gunneridae</taxon>
        <taxon>Pentapetalae</taxon>
        <taxon>rosids</taxon>
        <taxon>malvids</taxon>
        <taxon>Myrtales</taxon>
        <taxon>Melastomataceae</taxon>
        <taxon>Melastomatoideae</taxon>
        <taxon>Melastomateae</taxon>
        <taxon>Melastoma</taxon>
    </lineage>
</organism>
<reference evidence="2" key="1">
    <citation type="journal article" date="2023" name="Front. Plant Sci.">
        <title>Chromosomal-level genome assembly of Melastoma candidum provides insights into trichome evolution.</title>
        <authorList>
            <person name="Zhong Y."/>
            <person name="Wu W."/>
            <person name="Sun C."/>
            <person name="Zou P."/>
            <person name="Liu Y."/>
            <person name="Dai S."/>
            <person name="Zhou R."/>
        </authorList>
    </citation>
    <scope>NUCLEOTIDE SEQUENCE [LARGE SCALE GENOMIC DNA]</scope>
</reference>
<evidence type="ECO:0000313" key="2">
    <source>
        <dbReference type="Proteomes" id="UP001057402"/>
    </source>
</evidence>
<accession>A0ACB9S2T9</accession>
<proteinExistence type="predicted"/>
<evidence type="ECO:0000313" key="1">
    <source>
        <dbReference type="EMBL" id="KAI4385603.1"/>
    </source>
</evidence>
<name>A0ACB9S2T9_9MYRT</name>
<gene>
    <name evidence="1" type="ORF">MLD38_003609</name>
</gene>
<dbReference type="EMBL" id="CM042881">
    <property type="protein sequence ID" value="KAI4385603.1"/>
    <property type="molecule type" value="Genomic_DNA"/>
</dbReference>
<sequence>MEKPEGKSRLGGGKQQKGGPVSSSSSYVLSRSFTMHTKPTEAYPPNLPASLDRSGSTRSRGSGFYTPFSSLRGKVNKLRSLFDSKSSSKDSSPSSKDSHHHRPSKLGPARSLSSPTYPSIRLPGSENRIVVYFTSLHGIRRTFEDCYAVRMIFRGFRVWVDERDVSMDLEYKKELQAVLGERNVSLPQVFIGGAYVGGADAVKQLHDTGELAKLLDRFPRRAPGFVCNGCGDMRFVPCPNCSGSRKIFDEDDEGGVVPRRCSECNENGLVRCPGCCS</sequence>
<dbReference type="Proteomes" id="UP001057402">
    <property type="component" value="Chromosome 2"/>
</dbReference>
<comment type="caution">
    <text evidence="1">The sequence shown here is derived from an EMBL/GenBank/DDBJ whole genome shotgun (WGS) entry which is preliminary data.</text>
</comment>
<protein>
    <submittedName>
        <fullName evidence="1">Uncharacterized protein</fullName>
    </submittedName>
</protein>